<evidence type="ECO:0008006" key="4">
    <source>
        <dbReference type="Google" id="ProtNLM"/>
    </source>
</evidence>
<dbReference type="EMBL" id="CP011454">
    <property type="protein sequence ID" value="AMW06007.1"/>
    <property type="molecule type" value="Genomic_DNA"/>
</dbReference>
<gene>
    <name evidence="2" type="ORF">GEMMAAP_16850</name>
</gene>
<dbReference type="KEGG" id="gph:GEMMAAP_16850"/>
<accession>A0A143BLT6</accession>
<name>A0A143BLT6_9BACT</name>
<dbReference type="Proteomes" id="UP000076404">
    <property type="component" value="Chromosome"/>
</dbReference>
<evidence type="ECO:0000313" key="2">
    <source>
        <dbReference type="EMBL" id="AMW06007.1"/>
    </source>
</evidence>
<protein>
    <recommendedName>
        <fullName evidence="4">Outer membrane protein beta-barrel domain-containing protein</fullName>
    </recommendedName>
</protein>
<evidence type="ECO:0000313" key="3">
    <source>
        <dbReference type="Proteomes" id="UP000076404"/>
    </source>
</evidence>
<organism evidence="2 3">
    <name type="scientific">Gemmatimonas phototrophica</name>
    <dbReference type="NCBI Taxonomy" id="1379270"/>
    <lineage>
        <taxon>Bacteria</taxon>
        <taxon>Pseudomonadati</taxon>
        <taxon>Gemmatimonadota</taxon>
        <taxon>Gemmatimonadia</taxon>
        <taxon>Gemmatimonadales</taxon>
        <taxon>Gemmatimonadaceae</taxon>
        <taxon>Gemmatimonas</taxon>
    </lineage>
</organism>
<proteinExistence type="predicted"/>
<reference evidence="2 3" key="2">
    <citation type="journal article" date="2016" name="Environ. Microbiol. Rep.">
        <title>Metagenomic evidence for the presence of phototrophic Gemmatimonadetes bacteria in diverse environments.</title>
        <authorList>
            <person name="Zeng Y."/>
            <person name="Baumbach J."/>
            <person name="Barbosa E.G."/>
            <person name="Azevedo V."/>
            <person name="Zhang C."/>
            <person name="Koblizek M."/>
        </authorList>
    </citation>
    <scope>NUCLEOTIDE SEQUENCE [LARGE SCALE GENOMIC DNA]</scope>
    <source>
        <strain evidence="2 3">AP64</strain>
    </source>
</reference>
<reference evidence="2 3" key="1">
    <citation type="journal article" date="2014" name="Proc. Natl. Acad. Sci. U.S.A.">
        <title>Functional type 2 photosynthetic reaction centers found in the rare bacterial phylum Gemmatimonadetes.</title>
        <authorList>
            <person name="Zeng Y."/>
            <person name="Feng F."/>
            <person name="Medova H."/>
            <person name="Dean J."/>
            <person name="Koblizek M."/>
        </authorList>
    </citation>
    <scope>NUCLEOTIDE SEQUENCE [LARGE SCALE GENOMIC DNA]</scope>
    <source>
        <strain evidence="2 3">AP64</strain>
    </source>
</reference>
<dbReference type="AlphaFoldDB" id="A0A143BLT6"/>
<keyword evidence="1" id="KW-0732">Signal</keyword>
<evidence type="ECO:0000256" key="1">
    <source>
        <dbReference type="SAM" id="SignalP"/>
    </source>
</evidence>
<feature type="chain" id="PRO_5007506788" description="Outer membrane protein beta-barrel domain-containing protein" evidence="1">
    <location>
        <begin position="25"/>
        <end position="252"/>
    </location>
</feature>
<keyword evidence="3" id="KW-1185">Reference proteome</keyword>
<feature type="signal peptide" evidence="1">
    <location>
        <begin position="1"/>
        <end position="24"/>
    </location>
</feature>
<sequence length="252" mass="27030">MNRRHGIPSLLSGLLLLSAGVAEAQTASSPTATTSAATWPSRLGVSVRGGEFRLAGNSEAFRLFDQALTAGTAQLAPRVAGAEVQVRVWRALSAVAGAETGNRTAASISRVAPTASSTPVAQRTSFELSSVQHAGVQWQAWQWQRSERSVERLRVVLGGGLGQARYALRQWGNFVDATRRVEFSDDLQSNGRGTFRYLAAKVEVPVSRRLAMQGDVRHHSGSASMNGDFATFDRLDLGGMRLGLGVVVTPWR</sequence>
<dbReference type="RefSeq" id="WP_026848261.1">
    <property type="nucleotide sequence ID" value="NZ_CP011454.1"/>
</dbReference>